<feature type="chain" id="PRO_5015557021" evidence="12">
    <location>
        <begin position="22"/>
        <end position="393"/>
    </location>
</feature>
<keyword evidence="6" id="KW-0378">Hydrolase</keyword>
<evidence type="ECO:0000313" key="13">
    <source>
        <dbReference type="EMBL" id="PUU81384.1"/>
    </source>
</evidence>
<dbReference type="EMBL" id="NESQ01000046">
    <property type="protein sequence ID" value="PUU81384.1"/>
    <property type="molecule type" value="Genomic_DNA"/>
</dbReference>
<name>A0A2T7A0Y2_TUBBO</name>
<evidence type="ECO:0000256" key="1">
    <source>
        <dbReference type="ARBA" id="ARBA00004191"/>
    </source>
</evidence>
<dbReference type="Pfam" id="PF03856">
    <property type="entry name" value="SUN"/>
    <property type="match status" value="1"/>
</dbReference>
<dbReference type="AlphaFoldDB" id="A0A2T7A0Y2"/>
<evidence type="ECO:0000256" key="5">
    <source>
        <dbReference type="ARBA" id="ARBA00022729"/>
    </source>
</evidence>
<evidence type="ECO:0000256" key="3">
    <source>
        <dbReference type="ARBA" id="ARBA00022512"/>
    </source>
</evidence>
<dbReference type="PANTHER" id="PTHR31316:SF0">
    <property type="entry name" value="SECRETED BETA-GLUCOSIDASE SIM1-RELATED"/>
    <property type="match status" value="1"/>
</dbReference>
<dbReference type="GO" id="GO:0009986">
    <property type="term" value="C:cell surface"/>
    <property type="evidence" value="ECO:0007669"/>
    <property type="project" value="TreeGrafter"/>
</dbReference>
<comment type="caution">
    <text evidence="13">The sequence shown here is derived from an EMBL/GenBank/DDBJ whole genome shotgun (WGS) entry which is preliminary data.</text>
</comment>
<keyword evidence="8" id="KW-0326">Glycosidase</keyword>
<keyword evidence="7" id="KW-0119">Carbohydrate metabolism</keyword>
<evidence type="ECO:0000256" key="12">
    <source>
        <dbReference type="SAM" id="SignalP"/>
    </source>
</evidence>
<dbReference type="GO" id="GO:0000272">
    <property type="term" value="P:polysaccharide catabolic process"/>
    <property type="evidence" value="ECO:0007669"/>
    <property type="project" value="UniProtKB-KW"/>
</dbReference>
<gene>
    <name evidence="13" type="ORF">B9Z19DRAFT_1099792</name>
</gene>
<keyword evidence="14" id="KW-1185">Reference proteome</keyword>
<keyword evidence="3" id="KW-0134">Cell wall</keyword>
<evidence type="ECO:0000256" key="8">
    <source>
        <dbReference type="ARBA" id="ARBA00023295"/>
    </source>
</evidence>
<sequence>MKINAGLFSLALAGFSALAAAQPHGKHARVHGRHAKALKERDMVYEVTTVWTTILGTPTAQPTSIYVQDNRPSSSPSPTPAPKKDGKKGDKKGNSSSGPSSSISSSTNKGNSGSSNSNTGTSSNTGAGSSTGTDREFPDGVVSCNEFPSDYGALALPWHIPAGWSGLQYQGGNIDAEGVCKEGAYCSYACPPGYSKAQWPADQPASGESIGGLLCKNGKLTLTRSDFKYLCEAGAPGISIKNELSDEVSVCRTDYPGCEGMVIPLQCDPGTEQVLTAPDADTPGAFTWRGGATSAQYYVNNAGVSIKDGCVWGQSTGIVGNWAPYIFGAGKKGNKIWISVSKNPNNSGPANYNVSIVGGTGSCECTMGVCQDNGAGCTVAVDPGQKAYFRLWK</sequence>
<feature type="compositionally biased region" description="Polar residues" evidence="11">
    <location>
        <begin position="62"/>
        <end position="71"/>
    </location>
</feature>
<dbReference type="Proteomes" id="UP000244722">
    <property type="component" value="Unassembled WGS sequence"/>
</dbReference>
<feature type="signal peptide" evidence="12">
    <location>
        <begin position="1"/>
        <end position="21"/>
    </location>
</feature>
<evidence type="ECO:0000256" key="11">
    <source>
        <dbReference type="SAM" id="MobiDB-lite"/>
    </source>
</evidence>
<evidence type="ECO:0000256" key="4">
    <source>
        <dbReference type="ARBA" id="ARBA00022525"/>
    </source>
</evidence>
<dbReference type="InterPro" id="IPR051526">
    <property type="entry name" value="Beta-Glucosidase_SUN"/>
</dbReference>
<dbReference type="GO" id="GO:0031505">
    <property type="term" value="P:fungal-type cell wall organization"/>
    <property type="evidence" value="ECO:0007669"/>
    <property type="project" value="TreeGrafter"/>
</dbReference>
<keyword evidence="9" id="KW-0961">Cell wall biogenesis/degradation</keyword>
<dbReference type="GO" id="GO:0009277">
    <property type="term" value="C:fungal-type cell wall"/>
    <property type="evidence" value="ECO:0007669"/>
    <property type="project" value="TreeGrafter"/>
</dbReference>
<feature type="compositionally biased region" description="Low complexity" evidence="11">
    <location>
        <begin position="94"/>
        <end position="132"/>
    </location>
</feature>
<feature type="compositionally biased region" description="Basic and acidic residues" evidence="11">
    <location>
        <begin position="82"/>
        <end position="93"/>
    </location>
</feature>
<evidence type="ECO:0000256" key="7">
    <source>
        <dbReference type="ARBA" id="ARBA00023277"/>
    </source>
</evidence>
<comment type="subcellular location">
    <subcellularLocation>
        <location evidence="1">Secreted</location>
        <location evidence="1">Cell wall</location>
    </subcellularLocation>
</comment>
<reference evidence="13 14" key="1">
    <citation type="submission" date="2017-04" db="EMBL/GenBank/DDBJ databases">
        <title>Draft genome sequence of Tuber borchii Vittad., a whitish edible truffle.</title>
        <authorList>
            <consortium name="DOE Joint Genome Institute"/>
            <person name="Murat C."/>
            <person name="Kuo A."/>
            <person name="Barry K.W."/>
            <person name="Clum A."/>
            <person name="Dockter R.B."/>
            <person name="Fauchery L."/>
            <person name="Iotti M."/>
            <person name="Kohler A."/>
            <person name="Labutti K."/>
            <person name="Lindquist E.A."/>
            <person name="Lipzen A."/>
            <person name="Ohm R.A."/>
            <person name="Wang M."/>
            <person name="Grigoriev I.V."/>
            <person name="Zambonelli A."/>
            <person name="Martin F.M."/>
        </authorList>
    </citation>
    <scope>NUCLEOTIDE SEQUENCE [LARGE SCALE GENOMIC DNA]</scope>
    <source>
        <strain evidence="13 14">Tbo3840</strain>
    </source>
</reference>
<dbReference type="InterPro" id="IPR005556">
    <property type="entry name" value="SUN"/>
</dbReference>
<dbReference type="STRING" id="42251.A0A2T7A0Y2"/>
<proteinExistence type="inferred from homology"/>
<evidence type="ECO:0000256" key="2">
    <source>
        <dbReference type="ARBA" id="ARBA00010579"/>
    </source>
</evidence>
<evidence type="ECO:0000313" key="14">
    <source>
        <dbReference type="Proteomes" id="UP000244722"/>
    </source>
</evidence>
<keyword evidence="4" id="KW-0964">Secreted</keyword>
<dbReference type="GO" id="GO:0016798">
    <property type="term" value="F:hydrolase activity, acting on glycosyl bonds"/>
    <property type="evidence" value="ECO:0007669"/>
    <property type="project" value="UniProtKB-KW"/>
</dbReference>
<protein>
    <submittedName>
        <fullName evidence="13">Uncharacterized protein</fullName>
    </submittedName>
</protein>
<evidence type="ECO:0000256" key="9">
    <source>
        <dbReference type="ARBA" id="ARBA00023316"/>
    </source>
</evidence>
<accession>A0A2T7A0Y2</accession>
<dbReference type="OrthoDB" id="5339822at2759"/>
<evidence type="ECO:0000256" key="10">
    <source>
        <dbReference type="ARBA" id="ARBA00023326"/>
    </source>
</evidence>
<dbReference type="PANTHER" id="PTHR31316">
    <property type="entry name" value="BETA-GLUCOSIDASE-LIKE PROTEIN NCA3, MITOCHONDRIAL-RELATED"/>
    <property type="match status" value="1"/>
</dbReference>
<organism evidence="13 14">
    <name type="scientific">Tuber borchii</name>
    <name type="common">White truffle</name>
    <dbReference type="NCBI Taxonomy" id="42251"/>
    <lineage>
        <taxon>Eukaryota</taxon>
        <taxon>Fungi</taxon>
        <taxon>Dikarya</taxon>
        <taxon>Ascomycota</taxon>
        <taxon>Pezizomycotina</taxon>
        <taxon>Pezizomycetes</taxon>
        <taxon>Pezizales</taxon>
        <taxon>Tuberaceae</taxon>
        <taxon>Tuber</taxon>
    </lineage>
</organism>
<evidence type="ECO:0000256" key="6">
    <source>
        <dbReference type="ARBA" id="ARBA00022801"/>
    </source>
</evidence>
<keyword evidence="5 12" id="KW-0732">Signal</keyword>
<comment type="similarity">
    <text evidence="2">Belongs to the SUN family.</text>
</comment>
<feature type="region of interest" description="Disordered" evidence="11">
    <location>
        <begin position="62"/>
        <end position="141"/>
    </location>
</feature>
<keyword evidence="10" id="KW-0624">Polysaccharide degradation</keyword>